<keyword evidence="4" id="KW-1185">Reference proteome</keyword>
<evidence type="ECO:0000256" key="1">
    <source>
        <dbReference type="SAM" id="Phobius"/>
    </source>
</evidence>
<keyword evidence="1" id="KW-1133">Transmembrane helix</keyword>
<dbReference type="EMBL" id="QCYY01001661">
    <property type="protein sequence ID" value="ROT76445.1"/>
    <property type="molecule type" value="Genomic_DNA"/>
</dbReference>
<feature type="transmembrane region" description="Helical" evidence="1">
    <location>
        <begin position="27"/>
        <end position="48"/>
    </location>
</feature>
<proteinExistence type="predicted"/>
<feature type="domain" description="Calcineurin-like phosphoesterase" evidence="2">
    <location>
        <begin position="98"/>
        <end position="196"/>
    </location>
</feature>
<dbReference type="Proteomes" id="UP000283509">
    <property type="component" value="Unassembled WGS sequence"/>
</dbReference>
<dbReference type="GO" id="GO:0016787">
    <property type="term" value="F:hydrolase activity"/>
    <property type="evidence" value="ECO:0007669"/>
    <property type="project" value="InterPro"/>
</dbReference>
<accession>A0A3R7PT97</accession>
<dbReference type="Gene3D" id="3.60.21.10">
    <property type="match status" value="1"/>
</dbReference>
<dbReference type="Pfam" id="PF00149">
    <property type="entry name" value="Metallophos"/>
    <property type="match status" value="1"/>
</dbReference>
<organism evidence="3 4">
    <name type="scientific">Penaeus vannamei</name>
    <name type="common">Whiteleg shrimp</name>
    <name type="synonym">Litopenaeus vannamei</name>
    <dbReference type="NCBI Taxonomy" id="6689"/>
    <lineage>
        <taxon>Eukaryota</taxon>
        <taxon>Metazoa</taxon>
        <taxon>Ecdysozoa</taxon>
        <taxon>Arthropoda</taxon>
        <taxon>Crustacea</taxon>
        <taxon>Multicrustacea</taxon>
        <taxon>Malacostraca</taxon>
        <taxon>Eumalacostraca</taxon>
        <taxon>Eucarida</taxon>
        <taxon>Decapoda</taxon>
        <taxon>Dendrobranchiata</taxon>
        <taxon>Penaeoidea</taxon>
        <taxon>Penaeidae</taxon>
        <taxon>Penaeus</taxon>
    </lineage>
</organism>
<keyword evidence="1 3" id="KW-0812">Transmembrane</keyword>
<dbReference type="STRING" id="6689.A0A3R7PT97"/>
<dbReference type="OrthoDB" id="27234at2759"/>
<evidence type="ECO:0000259" key="2">
    <source>
        <dbReference type="Pfam" id="PF00149"/>
    </source>
</evidence>
<keyword evidence="1" id="KW-0472">Membrane</keyword>
<reference evidence="3 4" key="2">
    <citation type="submission" date="2019-01" db="EMBL/GenBank/DDBJ databases">
        <title>The decoding of complex shrimp genome reveals the adaptation for benthos swimmer, frequently molting mechanism and breeding impact on genome.</title>
        <authorList>
            <person name="Sun Y."/>
            <person name="Gao Y."/>
            <person name="Yu Y."/>
        </authorList>
    </citation>
    <scope>NUCLEOTIDE SEQUENCE [LARGE SCALE GENOMIC DNA]</scope>
    <source>
        <tissue evidence="3">Muscle</tissue>
    </source>
</reference>
<comment type="caution">
    <text evidence="3">The sequence shown here is derived from an EMBL/GenBank/DDBJ whole genome shotgun (WGS) entry which is preliminary data.</text>
</comment>
<dbReference type="InterPro" id="IPR004843">
    <property type="entry name" value="Calcineurin-like_PHP"/>
</dbReference>
<protein>
    <submittedName>
        <fullName evidence="3">Putative transmembrane protein 62-like</fullName>
    </submittedName>
</protein>
<dbReference type="InterPro" id="IPR029052">
    <property type="entry name" value="Metallo-depent_PP-like"/>
</dbReference>
<dbReference type="PANTHER" id="PTHR14795:SF0">
    <property type="entry name" value="TRANSMEMBRANE PROTEIN 62"/>
    <property type="match status" value="1"/>
</dbReference>
<dbReference type="SUPFAM" id="SSF56300">
    <property type="entry name" value="Metallo-dependent phosphatases"/>
    <property type="match status" value="1"/>
</dbReference>
<gene>
    <name evidence="3" type="ORF">C7M84_004971</name>
</gene>
<reference evidence="3 4" key="1">
    <citation type="submission" date="2018-04" db="EMBL/GenBank/DDBJ databases">
        <authorList>
            <person name="Zhang X."/>
            <person name="Yuan J."/>
            <person name="Li F."/>
            <person name="Xiang J."/>
        </authorList>
    </citation>
    <scope>NUCLEOTIDE SEQUENCE [LARGE SCALE GENOMIC DNA]</scope>
    <source>
        <tissue evidence="3">Muscle</tissue>
    </source>
</reference>
<name>A0A3R7PT97_PENVA</name>
<evidence type="ECO:0000313" key="4">
    <source>
        <dbReference type="Proteomes" id="UP000283509"/>
    </source>
</evidence>
<dbReference type="PANTHER" id="PTHR14795">
    <property type="entry name" value="HELICASE RELATED"/>
    <property type="match status" value="1"/>
</dbReference>
<evidence type="ECO:0000313" key="3">
    <source>
        <dbReference type="EMBL" id="ROT76445.1"/>
    </source>
</evidence>
<dbReference type="AlphaFoldDB" id="A0A3R7PT97"/>
<sequence length="478" mass="53510">MQIDAVSPCKEMVRFWLRVLTPRGRRIYLVLASGLFLLSISLLVARSWKLKSAAGNFLYHEELQRTAEEIGSSFYYEPHKEAERVFSHKESKGGLTWFVQVSDIHLRLGAEEEVQQFREFVEDAVTILKPAAVLVTGDLTNSKTYGVKLKEIPQEWAIYKHSVRDRLNVNVSTLWLDIAGNHDNFDEVNHSHFKSHAVQVSFENTQTARRIIVTDGDGRNITLIPVDASLKPGIRAYNFLGYLPDHEFRELQRAAKEGSACNAVPRAQQNSRRPWSVLARGGLQQELPHLLAESGPFPAVELLSLLEVPLLLEASQTQVDDRRSHSRLGHFHAHVIFEEVHVRHAGLVHAVEGAAQLLEDVLQLGGGEQPFLHGLPQSGTGKAAHGDVVLVLDHDGLQLLQPLLPLEHEQGLNLPHERPVLAPFHPLRHQLLVCVREERRDPLGAAAQFARAPAGRALQVLGLGPQGRRHLPQELVHR</sequence>